<dbReference type="EMBL" id="GGEC01068805">
    <property type="protein sequence ID" value="MBX49289.1"/>
    <property type="molecule type" value="Transcribed_RNA"/>
</dbReference>
<proteinExistence type="predicted"/>
<name>A0A2P2P3N7_RHIMU</name>
<sequence>MEGVCIKNYPTRSSTKPHHSYLQQAYIGIQKGLGISLFLSHRHFSQMAHTNQFDPKIHKIFLLNLGRRL</sequence>
<reference evidence="1" key="1">
    <citation type="submission" date="2018-02" db="EMBL/GenBank/DDBJ databases">
        <title>Rhizophora mucronata_Transcriptome.</title>
        <authorList>
            <person name="Meera S.P."/>
            <person name="Sreeshan A."/>
            <person name="Augustine A."/>
        </authorList>
    </citation>
    <scope>NUCLEOTIDE SEQUENCE</scope>
    <source>
        <tissue evidence="1">Leaf</tissue>
    </source>
</reference>
<accession>A0A2P2P3N7</accession>
<evidence type="ECO:0000313" key="1">
    <source>
        <dbReference type="EMBL" id="MBX49289.1"/>
    </source>
</evidence>
<dbReference type="AlphaFoldDB" id="A0A2P2P3N7"/>
<protein>
    <submittedName>
        <fullName evidence="1">Uncharacterized protein</fullName>
    </submittedName>
</protein>
<organism evidence="1">
    <name type="scientific">Rhizophora mucronata</name>
    <name type="common">Asiatic mangrove</name>
    <dbReference type="NCBI Taxonomy" id="61149"/>
    <lineage>
        <taxon>Eukaryota</taxon>
        <taxon>Viridiplantae</taxon>
        <taxon>Streptophyta</taxon>
        <taxon>Embryophyta</taxon>
        <taxon>Tracheophyta</taxon>
        <taxon>Spermatophyta</taxon>
        <taxon>Magnoliopsida</taxon>
        <taxon>eudicotyledons</taxon>
        <taxon>Gunneridae</taxon>
        <taxon>Pentapetalae</taxon>
        <taxon>rosids</taxon>
        <taxon>fabids</taxon>
        <taxon>Malpighiales</taxon>
        <taxon>Rhizophoraceae</taxon>
        <taxon>Rhizophora</taxon>
    </lineage>
</organism>